<evidence type="ECO:0000313" key="3">
    <source>
        <dbReference type="Proteomes" id="UP000709959"/>
    </source>
</evidence>
<dbReference type="SUPFAM" id="SSF48695">
    <property type="entry name" value="Multiheme cytochromes"/>
    <property type="match status" value="4"/>
</dbReference>
<reference evidence="2 3" key="1">
    <citation type="submission" date="2020-10" db="EMBL/GenBank/DDBJ databases">
        <title>Connecting structure to function with the recovery of over 1000 high-quality activated sludge metagenome-assembled genomes encoding full-length rRNA genes using long-read sequencing.</title>
        <authorList>
            <person name="Singleton C.M."/>
            <person name="Petriglieri F."/>
            <person name="Kristensen J.M."/>
            <person name="Kirkegaard R.H."/>
            <person name="Michaelsen T.Y."/>
            <person name="Andersen M.H."/>
            <person name="Karst S.M."/>
            <person name="Dueholm M.S."/>
            <person name="Nielsen P.H."/>
            <person name="Albertsen M."/>
        </authorList>
    </citation>
    <scope>NUCLEOTIDE SEQUENCE [LARGE SCALE GENOMIC DNA]</scope>
    <source>
        <strain evidence="2">OdNE_18-Q3-R46-58_MAXAC.008</strain>
    </source>
</reference>
<sequence length="1237" mass="123153">MKDQRTQWHPIAVAAVLCLLSLLGCGGTKSPANTPQYYGNYHPAGWMDVHGGKAVAGVSACTQCHELSILRVGSGVPTCLTTGCHHQSTPGFADPGSHGLRAKGAITGAAGTGLTSCQICHNKDFSGGPAANACASCHGVSAPHPPKPWRLGSGSTFTHVTTDPSNAAVCAQCHFPGSAVNPAGHPAIPAPAGTQPGCYNATLCHDNNVAPHPIPFLSGMTDSRGNGHMTVTASAFAADCASCHAYSGTSPTTTAPLCQECHQLADPTLPGTNAGTCRSCHTGTSGLPKGPGGTGYPSIAGAHLKHMNLPTGLSCNTCHSGSGSGTFEHYDNANALLWELAGPASVAMDPTFGAKTGGAPAFNGTSLTCSNVSCHGGKTTPDWTVGTLNSSTQCTACHGVAGSAATTTQHNDAFGRHSLGSHDATNAANAIACTTCHNMANGSPGALAHFKYLNTTAVDGVATGSPADQMPSGTIVFNPAIVTGPGTYTVTSATQGNGGCALTCHTHIHTAAANDWTSSGVPHPIPFLTGQTDNQGNGHLNLTAAQFTADCANCHAHTGTSPVASAPLCSKCHTLANPTVVATGAGTCLSCHAGASGLPKGPTGTGFPSIAGAHAKHMNLATTLTCDACHAGSGTGTATHYVNANTRTGTPVAPASVSMNILFKGKTGANPAFTPATLTCSNVSCHGGQVTPSWMGTLNSSTQCTACHGVATSAAAATQYNDAFGRHSLGTHNATNAANAIACTTCHNMANGSPGALAHFKYLNTTAVDGVATGLPADQMPSGTIVFNPAIVTGPGTYTVTSATQGNGGCALTCHTHIHLPTYDTWAANGSPHPIPFLLGQTDTQGNGHLNATAATFSADCSACHAHSGTAPMATAPLCNVCHKLANPTVLATGAGTCLSCHAGTAGLPLGPGGTAFPSIAGAHAKHLSLATATTCNTCHAGSGTGTAAHYTNADARHGTPVAPGAVSIDTTFNAKTGTSTFTPASLTCSNVSCHGGQATPSWTTGTINSLSQCTACHRVASTAAAATQFNDAFGRHSLGSHDATNAANAIACTTCHNMANGSPGALAHFKYLNTTAVDGVATGSPADQMPSGTIVFNPAIVTGPGTYTVTSATQGNGGCALTCHTHIHTAAANDWTSAGVPHPIPFLTGQTDNQGNGHLNLTAAQFTADCANCHAHTGTSPVASAPLCSKCHTLANPTVVATGRGPACPATPGPRACPRAPRARASPASPGPTPST</sequence>
<dbReference type="Proteomes" id="UP000709959">
    <property type="component" value="Unassembled WGS sequence"/>
</dbReference>
<name>A0A936K5N5_9BACT</name>
<evidence type="ECO:0000256" key="1">
    <source>
        <dbReference type="SAM" id="MobiDB-lite"/>
    </source>
</evidence>
<accession>A0A936K5N5</accession>
<dbReference type="InterPro" id="IPR036280">
    <property type="entry name" value="Multihaem_cyt_sf"/>
</dbReference>
<dbReference type="NCBIfam" id="TIGR01904">
    <property type="entry name" value="GSu_C4xC__C2xCH"/>
    <property type="match status" value="3"/>
</dbReference>
<dbReference type="AlphaFoldDB" id="A0A936K5N5"/>
<dbReference type="Gene3D" id="3.90.10.10">
    <property type="entry name" value="Cytochrome C3"/>
    <property type="match status" value="3"/>
</dbReference>
<gene>
    <name evidence="2" type="ORF">IPN91_04910</name>
</gene>
<dbReference type="PROSITE" id="PS51257">
    <property type="entry name" value="PROKAR_LIPOPROTEIN"/>
    <property type="match status" value="1"/>
</dbReference>
<feature type="region of interest" description="Disordered" evidence="1">
    <location>
        <begin position="1208"/>
        <end position="1237"/>
    </location>
</feature>
<evidence type="ECO:0000313" key="2">
    <source>
        <dbReference type="EMBL" id="MBK8571984.1"/>
    </source>
</evidence>
<dbReference type="EMBL" id="JADKCH010000002">
    <property type="protein sequence ID" value="MBK8571984.1"/>
    <property type="molecule type" value="Genomic_DNA"/>
</dbReference>
<protein>
    <submittedName>
        <fullName evidence="2">CxxxxCH/CxxCH domain-containing protein</fullName>
    </submittedName>
</protein>
<dbReference type="Gene3D" id="1.10.1130.10">
    <property type="entry name" value="Flavocytochrome C3, Chain A"/>
    <property type="match status" value="1"/>
</dbReference>
<dbReference type="InterPro" id="IPR010176">
    <property type="entry name" value="C4xCH_C2xCH_motif_GEOSU"/>
</dbReference>
<proteinExistence type="predicted"/>
<feature type="compositionally biased region" description="Low complexity" evidence="1">
    <location>
        <begin position="1208"/>
        <end position="1229"/>
    </location>
</feature>
<comment type="caution">
    <text evidence="2">The sequence shown here is derived from an EMBL/GenBank/DDBJ whole genome shotgun (WGS) entry which is preliminary data.</text>
</comment>
<organism evidence="2 3">
    <name type="scientific">Candidatus Geothrix odensensis</name>
    <dbReference type="NCBI Taxonomy" id="2954440"/>
    <lineage>
        <taxon>Bacteria</taxon>
        <taxon>Pseudomonadati</taxon>
        <taxon>Acidobacteriota</taxon>
        <taxon>Holophagae</taxon>
        <taxon>Holophagales</taxon>
        <taxon>Holophagaceae</taxon>
        <taxon>Geothrix</taxon>
    </lineage>
</organism>